<evidence type="ECO:0000256" key="10">
    <source>
        <dbReference type="SAM" id="SignalP"/>
    </source>
</evidence>
<feature type="transmembrane region" description="Helical" evidence="9">
    <location>
        <begin position="302"/>
        <end position="322"/>
    </location>
</feature>
<keyword evidence="12" id="KW-1185">Reference proteome</keyword>
<evidence type="ECO:0000256" key="6">
    <source>
        <dbReference type="ARBA" id="ARBA00023157"/>
    </source>
</evidence>
<feature type="signal peptide" evidence="10">
    <location>
        <begin position="1"/>
        <end position="21"/>
    </location>
</feature>
<protein>
    <submittedName>
        <fullName evidence="11">Uncharacterized protein</fullName>
    </submittedName>
</protein>
<dbReference type="PANTHER" id="PTHR23037">
    <property type="entry name" value="CYTOKINE RECEPTOR"/>
    <property type="match status" value="1"/>
</dbReference>
<keyword evidence="5 9" id="KW-0472">Membrane</keyword>
<evidence type="ECO:0000256" key="7">
    <source>
        <dbReference type="ARBA" id="ARBA00023170"/>
    </source>
</evidence>
<evidence type="ECO:0000256" key="2">
    <source>
        <dbReference type="ARBA" id="ARBA00022692"/>
    </source>
</evidence>
<comment type="caution">
    <text evidence="11">The sequence shown here is derived from an EMBL/GenBank/DDBJ whole genome shotgun (WGS) entry which is preliminary data.</text>
</comment>
<dbReference type="AlphaFoldDB" id="A0A556TUX4"/>
<dbReference type="SUPFAM" id="SSF49265">
    <property type="entry name" value="Fibronectin type III"/>
    <property type="match status" value="2"/>
</dbReference>
<dbReference type="OrthoDB" id="8906725at2759"/>
<keyword evidence="6" id="KW-1015">Disulfide bond</keyword>
<name>A0A556TUX4_BAGYA</name>
<dbReference type="EMBL" id="VCAZ01000020">
    <property type="protein sequence ID" value="TSK77114.1"/>
    <property type="molecule type" value="Genomic_DNA"/>
</dbReference>
<evidence type="ECO:0000313" key="11">
    <source>
        <dbReference type="EMBL" id="TSK77114.1"/>
    </source>
</evidence>
<evidence type="ECO:0000256" key="3">
    <source>
        <dbReference type="ARBA" id="ARBA00022729"/>
    </source>
</evidence>
<reference evidence="11 12" key="1">
    <citation type="journal article" date="2019" name="Genome Biol. Evol.">
        <title>Whole-Genome Sequencing of the Giant Devil Catfish, Bagarius yarrelli.</title>
        <authorList>
            <person name="Jiang W."/>
            <person name="Lv Y."/>
            <person name="Cheng L."/>
            <person name="Yang K."/>
            <person name="Chao B."/>
            <person name="Wang X."/>
            <person name="Li Y."/>
            <person name="Pan X."/>
            <person name="You X."/>
            <person name="Zhang Y."/>
            <person name="Yang J."/>
            <person name="Li J."/>
            <person name="Zhang X."/>
            <person name="Liu S."/>
            <person name="Sun C."/>
            <person name="Yang J."/>
            <person name="Shi Q."/>
        </authorList>
    </citation>
    <scope>NUCLEOTIDE SEQUENCE [LARGE SCALE GENOMIC DNA]</scope>
    <source>
        <strain evidence="11">JWS20170419001</strain>
        <tissue evidence="11">Muscle</tissue>
    </source>
</reference>
<evidence type="ECO:0000256" key="4">
    <source>
        <dbReference type="ARBA" id="ARBA00022989"/>
    </source>
</evidence>
<dbReference type="PANTHER" id="PTHR23037:SF35">
    <property type="entry name" value="FIBRONECTIN TYPE-III DOMAIN-CONTAINING PROTEIN"/>
    <property type="match status" value="1"/>
</dbReference>
<evidence type="ECO:0000256" key="5">
    <source>
        <dbReference type="ARBA" id="ARBA00023136"/>
    </source>
</evidence>
<sequence>MLLNAALPLLVLCAEPEQCSTQTSDHHSFPVLASLQCYNDFTTQMRCTWEEEPHMHTHLHMPISNGELCVSDGLGKLQSSGKLTRSCVYETWFSMGSHDVFFNISCPSKTVNDIGDTKIVIKSQVLFPTYSYEARVRARGSVGLWSDWSPTVVWMTEEEGVINLHCEIKELGVTCSWQVIKWQAEFLSYHLCGYIPGASVKCNHCDSHAKHPHHGTFLDFTCSLDSPKPELLTVEIRSLRKTKRFSDPDNNLSTNVPSSLRPSTGYMARVRALPGSVFAGRPSDWSDPVYFTTDPAPWTETIIYVLIAALVAVLFIILFNALPACHSFSECPLLKCGKDVLMKLDVSESGWPQNLSHPSLFKEGSKMTDKSGVSFSGPYILCCEDSSVPSDTSDTFCSPLLTFTDDDERCLSDIPNDTLPIKGSYILSPPKNPTSECLAPIDKLASENKEARRSNVPDDDPPAYTPSPAVGSSAIFSHPSGYCLMPNMERVEAWVSTSVPPLEGNTERRLHELKKDSPKRGYVTLSQRGMV</sequence>
<keyword evidence="7" id="KW-0675">Receptor</keyword>
<organism evidence="11 12">
    <name type="scientific">Bagarius yarrelli</name>
    <name type="common">Goonch</name>
    <name type="synonym">Bagrus yarrelli</name>
    <dbReference type="NCBI Taxonomy" id="175774"/>
    <lineage>
        <taxon>Eukaryota</taxon>
        <taxon>Metazoa</taxon>
        <taxon>Chordata</taxon>
        <taxon>Craniata</taxon>
        <taxon>Vertebrata</taxon>
        <taxon>Euteleostomi</taxon>
        <taxon>Actinopterygii</taxon>
        <taxon>Neopterygii</taxon>
        <taxon>Teleostei</taxon>
        <taxon>Ostariophysi</taxon>
        <taxon>Siluriformes</taxon>
        <taxon>Sisoridae</taxon>
        <taxon>Sisorinae</taxon>
        <taxon>Bagarius</taxon>
    </lineage>
</organism>
<dbReference type="Gene3D" id="2.60.40.10">
    <property type="entry name" value="Immunoglobulins"/>
    <property type="match status" value="3"/>
</dbReference>
<dbReference type="Proteomes" id="UP000319801">
    <property type="component" value="Unassembled WGS sequence"/>
</dbReference>
<evidence type="ECO:0000313" key="12">
    <source>
        <dbReference type="Proteomes" id="UP000319801"/>
    </source>
</evidence>
<proteinExistence type="predicted"/>
<feature type="compositionally biased region" description="Basic and acidic residues" evidence="8">
    <location>
        <begin position="447"/>
        <end position="456"/>
    </location>
</feature>
<feature type="chain" id="PRO_5021842238" evidence="10">
    <location>
        <begin position="22"/>
        <end position="531"/>
    </location>
</feature>
<keyword evidence="3 10" id="KW-0732">Signal</keyword>
<dbReference type="InterPro" id="IPR036116">
    <property type="entry name" value="FN3_sf"/>
</dbReference>
<evidence type="ECO:0000256" key="8">
    <source>
        <dbReference type="SAM" id="MobiDB-lite"/>
    </source>
</evidence>
<dbReference type="GO" id="GO:0009897">
    <property type="term" value="C:external side of plasma membrane"/>
    <property type="evidence" value="ECO:0007669"/>
    <property type="project" value="TreeGrafter"/>
</dbReference>
<accession>A0A556TUX4</accession>
<keyword evidence="2 9" id="KW-0812">Transmembrane</keyword>
<gene>
    <name evidence="11" type="ORF">Baya_5525</name>
</gene>
<evidence type="ECO:0000256" key="1">
    <source>
        <dbReference type="ARBA" id="ARBA00004167"/>
    </source>
</evidence>
<keyword evidence="4 9" id="KW-1133">Transmembrane helix</keyword>
<feature type="region of interest" description="Disordered" evidence="8">
    <location>
        <begin position="447"/>
        <end position="470"/>
    </location>
</feature>
<comment type="subcellular location">
    <subcellularLocation>
        <location evidence="1">Membrane</location>
        <topology evidence="1">Single-pass membrane protein</topology>
    </subcellularLocation>
</comment>
<evidence type="ECO:0000256" key="9">
    <source>
        <dbReference type="SAM" id="Phobius"/>
    </source>
</evidence>
<dbReference type="InterPro" id="IPR013783">
    <property type="entry name" value="Ig-like_fold"/>
</dbReference>
<dbReference type="GO" id="GO:0004896">
    <property type="term" value="F:cytokine receptor activity"/>
    <property type="evidence" value="ECO:0007669"/>
    <property type="project" value="TreeGrafter"/>
</dbReference>